<protein>
    <submittedName>
        <fullName evidence="4">Endonuclease</fullName>
    </submittedName>
</protein>
<keyword evidence="4" id="KW-0540">Nuclease</keyword>
<comment type="caution">
    <text evidence="4">The sequence shown here is derived from an EMBL/GenBank/DDBJ whole genome shotgun (WGS) entry which is preliminary data.</text>
</comment>
<evidence type="ECO:0000256" key="1">
    <source>
        <dbReference type="SAM" id="MobiDB-lite"/>
    </source>
</evidence>
<keyword evidence="2" id="KW-0812">Transmembrane</keyword>
<evidence type="ECO:0000259" key="3">
    <source>
        <dbReference type="Pfam" id="PF03372"/>
    </source>
</evidence>
<feature type="transmembrane region" description="Helical" evidence="2">
    <location>
        <begin position="6"/>
        <end position="26"/>
    </location>
</feature>
<dbReference type="Gene3D" id="3.60.10.10">
    <property type="entry name" value="Endonuclease/exonuclease/phosphatase"/>
    <property type="match status" value="1"/>
</dbReference>
<dbReference type="InterPro" id="IPR005135">
    <property type="entry name" value="Endo/exonuclease/phosphatase"/>
</dbReference>
<keyword evidence="2" id="KW-0472">Membrane</keyword>
<dbReference type="InterPro" id="IPR036691">
    <property type="entry name" value="Endo/exonu/phosph_ase_sf"/>
</dbReference>
<keyword evidence="4" id="KW-0378">Hydrolase</keyword>
<accession>A0A8J3GK70</accession>
<evidence type="ECO:0000313" key="5">
    <source>
        <dbReference type="Proteomes" id="UP000630142"/>
    </source>
</evidence>
<dbReference type="RefSeq" id="WP_189503976.1">
    <property type="nucleotide sequence ID" value="NZ_BMZQ01000002.1"/>
</dbReference>
<feature type="domain" description="Endonuclease/exonuclease/phosphatase" evidence="3">
    <location>
        <begin position="107"/>
        <end position="309"/>
    </location>
</feature>
<proteinExistence type="predicted"/>
<gene>
    <name evidence="4" type="ORF">GCM10016234_23090</name>
</gene>
<keyword evidence="2" id="KW-1133">Transmembrane helix</keyword>
<sequence length="360" mass="40802">MLIAQTVLAVLLVAITVMPFLPIAHGIVRIGDFPRQQILVVALACLFVSLASGGALFDQPIFPLTFAAVALFQAWFIAEFTRLWRKESKHFDPAVDHGERFRLVASNVKMSNRDYAGHIRIIDQSDPDILVLMEVDKAWMDGLAPVLDRYPYRVDQSQENSYGMAMVSKVRLDDVSVQDLLTEGVPSIFATVVLDESLRFRLYSIHPEPPVPHRGTEGRDGETALISLAARKESGPLIVTGDLNDVAWSKTTRRFRRISRLLDPRIGRRMVNSFDARYWFMRWPLDHLFHSAHFRLVDMQRLEAGGSDHFPVQFDLVLCPDRDAVSRPDEADAGDLNRARDLVRQADERDEEPIGVGWEK</sequence>
<feature type="transmembrane region" description="Helical" evidence="2">
    <location>
        <begin position="38"/>
        <end position="55"/>
    </location>
</feature>
<keyword evidence="4" id="KW-0255">Endonuclease</keyword>
<feature type="compositionally biased region" description="Basic and acidic residues" evidence="1">
    <location>
        <begin position="327"/>
        <end position="347"/>
    </location>
</feature>
<organism evidence="4 5">
    <name type="scientific">Tianweitania populi</name>
    <dbReference type="NCBI Taxonomy" id="1607949"/>
    <lineage>
        <taxon>Bacteria</taxon>
        <taxon>Pseudomonadati</taxon>
        <taxon>Pseudomonadota</taxon>
        <taxon>Alphaproteobacteria</taxon>
        <taxon>Hyphomicrobiales</taxon>
        <taxon>Phyllobacteriaceae</taxon>
        <taxon>Tianweitania</taxon>
    </lineage>
</organism>
<keyword evidence="5" id="KW-1185">Reference proteome</keyword>
<dbReference type="SUPFAM" id="SSF56219">
    <property type="entry name" value="DNase I-like"/>
    <property type="match status" value="1"/>
</dbReference>
<feature type="region of interest" description="Disordered" evidence="1">
    <location>
        <begin position="327"/>
        <end position="360"/>
    </location>
</feature>
<dbReference type="AlphaFoldDB" id="A0A8J3GK70"/>
<name>A0A8J3GK70_9HYPH</name>
<dbReference type="GO" id="GO:0004519">
    <property type="term" value="F:endonuclease activity"/>
    <property type="evidence" value="ECO:0007669"/>
    <property type="project" value="UniProtKB-KW"/>
</dbReference>
<reference evidence="4" key="1">
    <citation type="journal article" date="2014" name="Int. J. Syst. Evol. Microbiol.">
        <title>Complete genome sequence of Corynebacterium casei LMG S-19264T (=DSM 44701T), isolated from a smear-ripened cheese.</title>
        <authorList>
            <consortium name="US DOE Joint Genome Institute (JGI-PGF)"/>
            <person name="Walter F."/>
            <person name="Albersmeier A."/>
            <person name="Kalinowski J."/>
            <person name="Ruckert C."/>
        </authorList>
    </citation>
    <scope>NUCLEOTIDE SEQUENCE</scope>
    <source>
        <strain evidence="4">KCTC 42249</strain>
    </source>
</reference>
<dbReference type="EMBL" id="BMZQ01000002">
    <property type="protein sequence ID" value="GHD15765.1"/>
    <property type="molecule type" value="Genomic_DNA"/>
</dbReference>
<evidence type="ECO:0000313" key="4">
    <source>
        <dbReference type="EMBL" id="GHD15765.1"/>
    </source>
</evidence>
<dbReference type="Proteomes" id="UP000630142">
    <property type="component" value="Unassembled WGS sequence"/>
</dbReference>
<feature type="transmembrane region" description="Helical" evidence="2">
    <location>
        <begin position="61"/>
        <end position="80"/>
    </location>
</feature>
<evidence type="ECO:0000256" key="2">
    <source>
        <dbReference type="SAM" id="Phobius"/>
    </source>
</evidence>
<dbReference type="Pfam" id="PF03372">
    <property type="entry name" value="Exo_endo_phos"/>
    <property type="match status" value="1"/>
</dbReference>
<reference evidence="4" key="2">
    <citation type="submission" date="2020-09" db="EMBL/GenBank/DDBJ databases">
        <authorList>
            <person name="Sun Q."/>
            <person name="Kim S."/>
        </authorList>
    </citation>
    <scope>NUCLEOTIDE SEQUENCE</scope>
    <source>
        <strain evidence="4">KCTC 42249</strain>
    </source>
</reference>